<evidence type="ECO:0000256" key="1">
    <source>
        <dbReference type="SAM" id="Phobius"/>
    </source>
</evidence>
<organism evidence="2 3">
    <name type="scientific">Nocardioides conyzicola</name>
    <dbReference type="NCBI Taxonomy" id="1651781"/>
    <lineage>
        <taxon>Bacteria</taxon>
        <taxon>Bacillati</taxon>
        <taxon>Actinomycetota</taxon>
        <taxon>Actinomycetes</taxon>
        <taxon>Propionibacteriales</taxon>
        <taxon>Nocardioidaceae</taxon>
        <taxon>Nocardioides</taxon>
    </lineage>
</organism>
<accession>A0ABP8WM25</accession>
<comment type="caution">
    <text evidence="2">The sequence shown here is derived from an EMBL/GenBank/DDBJ whole genome shotgun (WGS) entry which is preliminary data.</text>
</comment>
<evidence type="ECO:0000313" key="3">
    <source>
        <dbReference type="Proteomes" id="UP001499974"/>
    </source>
</evidence>
<dbReference type="EMBL" id="BAABKM010000001">
    <property type="protein sequence ID" value="GAA4691427.1"/>
    <property type="molecule type" value="Genomic_DNA"/>
</dbReference>
<proteinExistence type="predicted"/>
<keyword evidence="1" id="KW-1133">Transmembrane helix</keyword>
<feature type="transmembrane region" description="Helical" evidence="1">
    <location>
        <begin position="39"/>
        <end position="61"/>
    </location>
</feature>
<keyword evidence="1" id="KW-0472">Membrane</keyword>
<reference evidence="3" key="1">
    <citation type="journal article" date="2019" name="Int. J. Syst. Evol. Microbiol.">
        <title>The Global Catalogue of Microorganisms (GCM) 10K type strain sequencing project: providing services to taxonomists for standard genome sequencing and annotation.</title>
        <authorList>
            <consortium name="The Broad Institute Genomics Platform"/>
            <consortium name="The Broad Institute Genome Sequencing Center for Infectious Disease"/>
            <person name="Wu L."/>
            <person name="Ma J."/>
        </authorList>
    </citation>
    <scope>NUCLEOTIDE SEQUENCE [LARGE SCALE GENOMIC DNA]</scope>
    <source>
        <strain evidence="3">JCM 18531</strain>
    </source>
</reference>
<gene>
    <name evidence="2" type="ORF">GCM10023349_02660</name>
</gene>
<dbReference type="RefSeq" id="WP_345518454.1">
    <property type="nucleotide sequence ID" value="NZ_BAABKM010000001.1"/>
</dbReference>
<sequence>MTVLDDLRPRAEHLTEERSHAMLDAVLTAPDPRRRRGRWIAAAGLCGAIAAGGGAYAGGLVPHIVTERFDQMRSGDDAWPSPIDHERQVADVVLSNGKHARVWYADTTDGQCVIRDMTGTVTEPEGFGVGCALWGGSEHDPRRGTYWQTAPDGPAVVYGEFAGVSAHVASVEVTGPGWSRTFAVMDGAFAGEVPAGDEGDRVRFDYLDAGGRSLAHKSDTVLLESE</sequence>
<keyword evidence="3" id="KW-1185">Reference proteome</keyword>
<protein>
    <recommendedName>
        <fullName evidence="4">DUF4179 domain-containing protein</fullName>
    </recommendedName>
</protein>
<evidence type="ECO:0008006" key="4">
    <source>
        <dbReference type="Google" id="ProtNLM"/>
    </source>
</evidence>
<evidence type="ECO:0000313" key="2">
    <source>
        <dbReference type="EMBL" id="GAA4691427.1"/>
    </source>
</evidence>
<keyword evidence="1" id="KW-0812">Transmembrane</keyword>
<dbReference type="Proteomes" id="UP001499974">
    <property type="component" value="Unassembled WGS sequence"/>
</dbReference>
<name>A0ABP8WM25_9ACTN</name>